<dbReference type="AlphaFoldDB" id="A0A1M5C887"/>
<evidence type="ECO:0008006" key="3">
    <source>
        <dbReference type="Google" id="ProtNLM"/>
    </source>
</evidence>
<sequence>MGIFLCPSTIYFYSCKTESSITFLISYNLLTFKTRIMKTILKISWALFFLCLSATGFSQEQFNSDNKEENIKIRPIRIGVKMGFPNLIGGNLEYVTPLLNDKLAVFLDYSKLNSDLIKEALALGSGSGEDDQLDFSYLEGGLQYYFFKPGRGLYAGVSYGSIKLEATLNDISSNEDPNRTGTGKIDFNNNSFNIKLGAKLGGLFYFRPEIGYSFTALPNSVPMKVVFEDGSREQQTEQLIDDESPQNLLLKGYMINLGIGFAF</sequence>
<evidence type="ECO:0000313" key="2">
    <source>
        <dbReference type="Proteomes" id="UP000183945"/>
    </source>
</evidence>
<keyword evidence="2" id="KW-1185">Reference proteome</keyword>
<name>A0A1M5C887_SALEC</name>
<dbReference type="Proteomes" id="UP000183945">
    <property type="component" value="Unassembled WGS sequence"/>
</dbReference>
<reference evidence="2" key="1">
    <citation type="submission" date="2016-11" db="EMBL/GenBank/DDBJ databases">
        <authorList>
            <person name="Varghese N."/>
            <person name="Submissions S."/>
        </authorList>
    </citation>
    <scope>NUCLEOTIDE SEQUENCE [LARGE SCALE GENOMIC DNA]</scope>
    <source>
        <strain evidence="2">DSM 24579</strain>
    </source>
</reference>
<evidence type="ECO:0000313" key="1">
    <source>
        <dbReference type="EMBL" id="SHF50941.1"/>
    </source>
</evidence>
<protein>
    <recommendedName>
        <fullName evidence="3">Outer membrane protein beta-barrel domain-containing protein</fullName>
    </recommendedName>
</protein>
<dbReference type="EMBL" id="FQVT01000001">
    <property type="protein sequence ID" value="SHF50941.1"/>
    <property type="molecule type" value="Genomic_DNA"/>
</dbReference>
<organism evidence="1 2">
    <name type="scientific">Salegentibacter echinorum</name>
    <dbReference type="NCBI Taxonomy" id="1073325"/>
    <lineage>
        <taxon>Bacteria</taxon>
        <taxon>Pseudomonadati</taxon>
        <taxon>Bacteroidota</taxon>
        <taxon>Flavobacteriia</taxon>
        <taxon>Flavobacteriales</taxon>
        <taxon>Flavobacteriaceae</taxon>
        <taxon>Salegentibacter</taxon>
    </lineage>
</organism>
<gene>
    <name evidence="1" type="ORF">SAMN05444483_101391</name>
</gene>
<proteinExistence type="predicted"/>
<dbReference type="STRING" id="1073325.SAMN05444483_101391"/>
<accession>A0A1M5C887</accession>